<reference evidence="2" key="1">
    <citation type="submission" date="2013-12" db="EMBL/GenBank/DDBJ databases">
        <authorList>
            <person name="Linke B."/>
        </authorList>
    </citation>
    <scope>NUCLEOTIDE SEQUENCE [LARGE SCALE GENOMIC DNA]</scope>
    <source>
        <strain evidence="2">CRIB-18</strain>
    </source>
</reference>
<evidence type="ECO:0000259" key="1">
    <source>
        <dbReference type="PROSITE" id="PS51186"/>
    </source>
</evidence>
<keyword evidence="3" id="KW-1185">Reference proteome</keyword>
<dbReference type="Gene3D" id="3.40.630.30">
    <property type="match status" value="1"/>
</dbReference>
<gene>
    <name evidence="2" type="ORF">CSEC_0385</name>
</gene>
<dbReference type="STRING" id="1437425.CSEC_0385"/>
<sequence>MMDHRNHFNLLDECFPGIKANIVRTEKIGFPWVSKPFLKEERGEVLSHVGVLEYPMLVEGRLIKAAALHAICTKSPNRGKGLASELIKKVIEWAKGRYELLVLFTEIPAFYEKLSFKLLQEYRFHLRVNHSSGTKALRQIQSPADDRLFKEIFRNRASLSNRLWVRDNGVFASFNSLFATYPDYWSLFYSDTLNGFISYHIEGKTLHLFDLVSNSIPSLDMILDHFYQEIEEVIFYFSPDRLSSDAEAKPYQYDNGYFMAYGNWPLSKPFMVSPLARC</sequence>
<accession>A0A090CY26</accession>
<evidence type="ECO:0000313" key="3">
    <source>
        <dbReference type="Proteomes" id="UP000031552"/>
    </source>
</evidence>
<dbReference type="InterPro" id="IPR000182">
    <property type="entry name" value="GNAT_dom"/>
</dbReference>
<comment type="caution">
    <text evidence="2">The sequence shown here is derived from an EMBL/GenBank/DDBJ whole genome shotgun (WGS) entry which is preliminary data.</text>
</comment>
<dbReference type="InterPro" id="IPR016181">
    <property type="entry name" value="Acyl_CoA_acyltransferase"/>
</dbReference>
<dbReference type="SUPFAM" id="SSF55729">
    <property type="entry name" value="Acyl-CoA N-acyltransferases (Nat)"/>
    <property type="match status" value="1"/>
</dbReference>
<dbReference type="CDD" id="cd04301">
    <property type="entry name" value="NAT_SF"/>
    <property type="match status" value="1"/>
</dbReference>
<evidence type="ECO:0000313" key="2">
    <source>
        <dbReference type="EMBL" id="CDR33222.1"/>
    </source>
</evidence>
<name>A0A090CY26_9BACT</name>
<dbReference type="GO" id="GO:0016747">
    <property type="term" value="F:acyltransferase activity, transferring groups other than amino-acyl groups"/>
    <property type="evidence" value="ECO:0007669"/>
    <property type="project" value="InterPro"/>
</dbReference>
<dbReference type="PROSITE" id="PS51186">
    <property type="entry name" value="GNAT"/>
    <property type="match status" value="1"/>
</dbReference>
<organism evidence="2 3">
    <name type="scientific">Candidatus Criblamydia sequanensis CRIB-18</name>
    <dbReference type="NCBI Taxonomy" id="1437425"/>
    <lineage>
        <taxon>Bacteria</taxon>
        <taxon>Pseudomonadati</taxon>
        <taxon>Chlamydiota</taxon>
        <taxon>Chlamydiia</taxon>
        <taxon>Parachlamydiales</taxon>
        <taxon>Candidatus Criblamydiaceae</taxon>
        <taxon>Candidatus Criblamydia</taxon>
    </lineage>
</organism>
<dbReference type="AlphaFoldDB" id="A0A090CY26"/>
<reference evidence="2" key="2">
    <citation type="submission" date="2014-09" db="EMBL/GenBank/DDBJ databases">
        <title>Criblamydia sequanensis harbors a mega-plasmid encoding arsenite resistance.</title>
        <authorList>
            <person name="Bertelli C."/>
            <person name="Goesmann A."/>
            <person name="Greub G."/>
        </authorList>
    </citation>
    <scope>NUCLEOTIDE SEQUENCE [LARGE SCALE GENOMIC DNA]</scope>
    <source>
        <strain evidence="2">CRIB-18</strain>
    </source>
</reference>
<feature type="domain" description="N-acetyltransferase" evidence="1">
    <location>
        <begin position="1"/>
        <end position="138"/>
    </location>
</feature>
<dbReference type="EMBL" id="CCEJ010000003">
    <property type="protein sequence ID" value="CDR33222.1"/>
    <property type="molecule type" value="Genomic_DNA"/>
</dbReference>
<dbReference type="eggNOG" id="COG3153">
    <property type="taxonomic scope" value="Bacteria"/>
</dbReference>
<proteinExistence type="predicted"/>
<dbReference type="RefSeq" id="WP_237559194.1">
    <property type="nucleotide sequence ID" value="NZ_CCEJ010000003.1"/>
</dbReference>
<dbReference type="Proteomes" id="UP000031552">
    <property type="component" value="Unassembled WGS sequence"/>
</dbReference>
<protein>
    <submittedName>
        <fullName evidence="2">Acetyltransferase, GNAT family</fullName>
    </submittedName>
</protein>
<dbReference type="Pfam" id="PF13527">
    <property type="entry name" value="Acetyltransf_9"/>
    <property type="match status" value="1"/>
</dbReference>